<keyword evidence="2" id="KW-1185">Reference proteome</keyword>
<dbReference type="GeneID" id="24902506"/>
<dbReference type="eggNOG" id="COG4382">
    <property type="taxonomic scope" value="Bacteria"/>
</dbReference>
<organism evidence="1 2">
    <name type="scientific">Xenorhabdus nematophila (strain ATCC 19061 / DSM 3370 / CCUG 14189 / LMG 1036 / NCIMB 9965 / AN6)</name>
    <dbReference type="NCBI Taxonomy" id="406817"/>
    <lineage>
        <taxon>Bacteria</taxon>
        <taxon>Pseudomonadati</taxon>
        <taxon>Pseudomonadota</taxon>
        <taxon>Gammaproteobacteria</taxon>
        <taxon>Enterobacterales</taxon>
        <taxon>Morganellaceae</taxon>
        <taxon>Xenorhabdus</taxon>
    </lineage>
</organism>
<name>D3V963_XENNA</name>
<evidence type="ECO:0008006" key="3">
    <source>
        <dbReference type="Google" id="ProtNLM"/>
    </source>
</evidence>
<dbReference type="RefSeq" id="WP_013184994.1">
    <property type="nucleotide sequence ID" value="NC_014228.1"/>
</dbReference>
<evidence type="ECO:0000313" key="1">
    <source>
        <dbReference type="EMBL" id="CBJ91413.1"/>
    </source>
</evidence>
<evidence type="ECO:0000313" key="2">
    <source>
        <dbReference type="Proteomes" id="UP000008075"/>
    </source>
</evidence>
<dbReference type="KEGG" id="xne:XNC1_3365"/>
<dbReference type="InterPro" id="IPR009363">
    <property type="entry name" value="Phage_Mu_Gp16"/>
</dbReference>
<proteinExistence type="predicted"/>
<accession>D3V963</accession>
<sequence>MTCPQLIRLIHIAKTQLTLDDETYRAALLAATGKSSCRGMSHAELKAAYAAFVERGFKRRFKRDHQRVKPPLNGQPRVAEIGKIRAIWITMHQQQFLTEGSETALNQFVQRQTAKTNGGAGVAEVGWLDASLASQVMESLKQWHIRMMLDAMIQRGQRLPERRGYDAECEAYSREVGL</sequence>
<dbReference type="HOGENOM" id="CLU_107084_1_0_6"/>
<protein>
    <recommendedName>
        <fullName evidence="3">Regulatory protein GemA</fullName>
    </recommendedName>
</protein>
<dbReference type="AlphaFoldDB" id="D3V963"/>
<gene>
    <name evidence="1" type="ordered locus">XNC1_3365</name>
</gene>
<dbReference type="Pfam" id="PF06252">
    <property type="entry name" value="GemA"/>
    <property type="match status" value="1"/>
</dbReference>
<dbReference type="Proteomes" id="UP000008075">
    <property type="component" value="Chromosome"/>
</dbReference>
<reference evidence="1 2" key="1">
    <citation type="journal article" date="2011" name="PLoS ONE">
        <title>The entomopathogenic bacterial endosymbionts xenorhabdus and photorhabdus: convergent lifestyles from divergent genomes.</title>
        <authorList>
            <person name="Chaston J.M."/>
            <person name="Suen G."/>
            <person name="Tucker S.L."/>
            <person name="Andersen A.W."/>
            <person name="Bhasin A."/>
            <person name="Bode E."/>
            <person name="Bode H.B."/>
            <person name="Brachmann A.O."/>
            <person name="Cowles C.E."/>
            <person name="Cowles K.N."/>
            <person name="Darby C."/>
            <person name="de Leon L."/>
            <person name="Drace K."/>
            <person name="Du Z."/>
            <person name="Givaudan A."/>
            <person name="Herbert Tran E.E."/>
            <person name="Jewell K.A."/>
            <person name="Knack J.J."/>
            <person name="Krasomil-Osterfeld K.C."/>
            <person name="Kukor R."/>
            <person name="Lanois A."/>
            <person name="Latreille P."/>
            <person name="Leimgruber N.K."/>
            <person name="Lipke C.M."/>
            <person name="Liu R."/>
            <person name="Lu X."/>
            <person name="Martens E.C."/>
            <person name="Marri P.R."/>
            <person name="Medigue C."/>
            <person name="Menard M.L."/>
            <person name="Miller N.M."/>
            <person name="Morales-Soto N."/>
            <person name="Norton S."/>
            <person name="Ogier J.C."/>
            <person name="Orchard S.S."/>
            <person name="Park D."/>
            <person name="Park Y."/>
            <person name="Qurollo B.A."/>
            <person name="Sugar D.R."/>
            <person name="Richards G.R."/>
            <person name="Rouy Z."/>
            <person name="Slominski B."/>
            <person name="Slominski K."/>
            <person name="Snyder H."/>
            <person name="Tjaden B.C."/>
            <person name="van der Hoeven R."/>
            <person name="Welch R.D."/>
            <person name="Wheeler C."/>
            <person name="Xiang B."/>
            <person name="Barbazuk B."/>
            <person name="Gaudriault S."/>
            <person name="Goodner B."/>
            <person name="Slater S.C."/>
            <person name="Forst S."/>
            <person name="Goldman B.S."/>
            <person name="Goodrich-Blair H."/>
        </authorList>
    </citation>
    <scope>NUCLEOTIDE SEQUENCE [LARGE SCALE GENOMIC DNA]</scope>
    <source>
        <strain evidence="2">ATCC 19061 / DSM 3370 / CCUG 14189 / LMG 1036 / NCIMB 9965 / AN6</strain>
    </source>
</reference>
<dbReference type="EMBL" id="FN667742">
    <property type="protein sequence ID" value="CBJ91413.1"/>
    <property type="molecule type" value="Genomic_DNA"/>
</dbReference>
<dbReference type="STRING" id="406817.XNC1_3365"/>